<dbReference type="PROSITE" id="PS50893">
    <property type="entry name" value="ABC_TRANSPORTER_2"/>
    <property type="match status" value="1"/>
</dbReference>
<reference evidence="9 10" key="1">
    <citation type="submission" date="2018-06" db="EMBL/GenBank/DDBJ databases">
        <authorList>
            <consortium name="Pathogen Informatics"/>
            <person name="Doyle S."/>
        </authorList>
    </citation>
    <scope>NUCLEOTIDE SEQUENCE [LARGE SCALE GENOMIC DNA]</scope>
    <source>
        <strain evidence="9 10">NCTC13296</strain>
    </source>
</reference>
<gene>
    <name evidence="9" type="primary">gsiA_1</name>
    <name evidence="9" type="ORF">NCTC13296_02342</name>
</gene>
<dbReference type="GO" id="GO:0016887">
    <property type="term" value="F:ATP hydrolysis activity"/>
    <property type="evidence" value="ECO:0007669"/>
    <property type="project" value="InterPro"/>
</dbReference>
<keyword evidence="10" id="KW-1185">Reference proteome</keyword>
<dbReference type="PANTHER" id="PTHR43297:SF2">
    <property type="entry name" value="DIPEPTIDE TRANSPORT ATP-BINDING PROTEIN DPPD"/>
    <property type="match status" value="1"/>
</dbReference>
<dbReference type="GO" id="GO:0005886">
    <property type="term" value="C:plasma membrane"/>
    <property type="evidence" value="ECO:0007669"/>
    <property type="project" value="UniProtKB-SubCell"/>
</dbReference>
<feature type="domain" description="ABC transporter" evidence="8">
    <location>
        <begin position="8"/>
        <end position="259"/>
    </location>
</feature>
<dbReference type="SMART" id="SM00382">
    <property type="entry name" value="AAA"/>
    <property type="match status" value="1"/>
</dbReference>
<dbReference type="AlphaFoldDB" id="A0A379LZI2"/>
<dbReference type="InterPro" id="IPR017871">
    <property type="entry name" value="ABC_transporter-like_CS"/>
</dbReference>
<keyword evidence="5" id="KW-0547">Nucleotide-binding</keyword>
<dbReference type="InterPro" id="IPR050388">
    <property type="entry name" value="ABC_Ni/Peptide_Import"/>
</dbReference>
<dbReference type="SUPFAM" id="SSF52540">
    <property type="entry name" value="P-loop containing nucleoside triphosphate hydrolases"/>
    <property type="match status" value="1"/>
</dbReference>
<dbReference type="Pfam" id="PF08352">
    <property type="entry name" value="oligo_HPY"/>
    <property type="match status" value="1"/>
</dbReference>
<dbReference type="EMBL" id="UGVI01000001">
    <property type="protein sequence ID" value="SUE15479.1"/>
    <property type="molecule type" value="Genomic_DNA"/>
</dbReference>
<keyword evidence="3" id="KW-0813">Transport</keyword>
<protein>
    <submittedName>
        <fullName evidence="9">ABC transporter ATP-binding protein</fullName>
        <ecNumber evidence="9">3.6.3.-</ecNumber>
    </submittedName>
</protein>
<organism evidence="9 10">
    <name type="scientific">Rhodococcus gordoniae</name>
    <dbReference type="NCBI Taxonomy" id="223392"/>
    <lineage>
        <taxon>Bacteria</taxon>
        <taxon>Bacillati</taxon>
        <taxon>Actinomycetota</taxon>
        <taxon>Actinomycetes</taxon>
        <taxon>Mycobacteriales</taxon>
        <taxon>Nocardiaceae</taxon>
        <taxon>Rhodococcus</taxon>
    </lineage>
</organism>
<dbReference type="InterPro" id="IPR027417">
    <property type="entry name" value="P-loop_NTPase"/>
</dbReference>
<accession>A0A379LZI2</accession>
<sequence length="337" mass="36910">MSDPAPLLSVTNLRTTLDTPAGTLAAVADVDLTLERGQSLGIVGESGSGKSMLVRSIMGIAPSAATVHPDSLVVFDGRDVTRLDRTQARHFWGTEIAMIFQDPLTSLNPVRTINSQITDPLRFHLGLSRKQARARALELLDMVRIPSAAGRLDEYPHQLSGGMRQRIGIAIALACDPTLLIADEPTTALDVTVQYEILELLHSIQVERKMAMILVSHDLGVVSRYTDRIAVMYAGRLIETSATAGLRGGARHPYTEALLASIPRIDLPPHTRLQAIDGRPPDLRRLDPGCRFAPRCGYVRDRCRTEEPLLHHDDRIEHRAACHFPLGSSDTELIGAH</sequence>
<dbReference type="PROSITE" id="PS00211">
    <property type="entry name" value="ABC_TRANSPORTER_1"/>
    <property type="match status" value="1"/>
</dbReference>
<dbReference type="PANTHER" id="PTHR43297">
    <property type="entry name" value="OLIGOPEPTIDE TRANSPORT ATP-BINDING PROTEIN APPD"/>
    <property type="match status" value="1"/>
</dbReference>
<dbReference type="NCBIfam" id="TIGR01727">
    <property type="entry name" value="oligo_HPY"/>
    <property type="match status" value="1"/>
</dbReference>
<comment type="similarity">
    <text evidence="2">Belongs to the ABC transporter superfamily.</text>
</comment>
<evidence type="ECO:0000256" key="5">
    <source>
        <dbReference type="ARBA" id="ARBA00022741"/>
    </source>
</evidence>
<dbReference type="Gene3D" id="3.40.50.300">
    <property type="entry name" value="P-loop containing nucleotide triphosphate hydrolases"/>
    <property type="match status" value="1"/>
</dbReference>
<name>A0A379LZI2_9NOCA</name>
<dbReference type="Proteomes" id="UP000254569">
    <property type="component" value="Unassembled WGS sequence"/>
</dbReference>
<comment type="subcellular location">
    <subcellularLocation>
        <location evidence="1">Cell membrane</location>
        <topology evidence="1">Peripheral membrane protein</topology>
    </subcellularLocation>
</comment>
<keyword evidence="6 9" id="KW-0067">ATP-binding</keyword>
<dbReference type="CDD" id="cd03257">
    <property type="entry name" value="ABC_NikE_OppD_transporters"/>
    <property type="match status" value="1"/>
</dbReference>
<evidence type="ECO:0000256" key="6">
    <source>
        <dbReference type="ARBA" id="ARBA00022840"/>
    </source>
</evidence>
<dbReference type="InterPro" id="IPR013563">
    <property type="entry name" value="Oligopep_ABC_C"/>
</dbReference>
<evidence type="ECO:0000313" key="10">
    <source>
        <dbReference type="Proteomes" id="UP000254569"/>
    </source>
</evidence>
<evidence type="ECO:0000313" key="9">
    <source>
        <dbReference type="EMBL" id="SUE15479.1"/>
    </source>
</evidence>
<evidence type="ECO:0000259" key="8">
    <source>
        <dbReference type="PROSITE" id="PS50893"/>
    </source>
</evidence>
<keyword evidence="7" id="KW-0472">Membrane</keyword>
<dbReference type="Pfam" id="PF00005">
    <property type="entry name" value="ABC_tran"/>
    <property type="match status" value="1"/>
</dbReference>
<evidence type="ECO:0000256" key="4">
    <source>
        <dbReference type="ARBA" id="ARBA00022475"/>
    </source>
</evidence>
<keyword evidence="9" id="KW-0378">Hydrolase</keyword>
<dbReference type="EC" id="3.6.3.-" evidence="9"/>
<evidence type="ECO:0000256" key="3">
    <source>
        <dbReference type="ARBA" id="ARBA00022448"/>
    </source>
</evidence>
<proteinExistence type="inferred from homology"/>
<dbReference type="FunFam" id="3.40.50.300:FF:000016">
    <property type="entry name" value="Oligopeptide ABC transporter ATP-binding component"/>
    <property type="match status" value="1"/>
</dbReference>
<dbReference type="InterPro" id="IPR003439">
    <property type="entry name" value="ABC_transporter-like_ATP-bd"/>
</dbReference>
<keyword evidence="4" id="KW-1003">Cell membrane</keyword>
<evidence type="ECO:0000256" key="7">
    <source>
        <dbReference type="ARBA" id="ARBA00023136"/>
    </source>
</evidence>
<dbReference type="RefSeq" id="WP_245207806.1">
    <property type="nucleotide sequence ID" value="NZ_LPZN01000015.1"/>
</dbReference>
<evidence type="ECO:0000256" key="2">
    <source>
        <dbReference type="ARBA" id="ARBA00005417"/>
    </source>
</evidence>
<evidence type="ECO:0000256" key="1">
    <source>
        <dbReference type="ARBA" id="ARBA00004202"/>
    </source>
</evidence>
<dbReference type="GO" id="GO:0015833">
    <property type="term" value="P:peptide transport"/>
    <property type="evidence" value="ECO:0007669"/>
    <property type="project" value="InterPro"/>
</dbReference>
<dbReference type="InterPro" id="IPR003593">
    <property type="entry name" value="AAA+_ATPase"/>
</dbReference>
<dbReference type="GO" id="GO:0005524">
    <property type="term" value="F:ATP binding"/>
    <property type="evidence" value="ECO:0007669"/>
    <property type="project" value="UniProtKB-KW"/>
</dbReference>